<dbReference type="OrthoDB" id="7596012at2"/>
<sequence>MVNLLLAATAALLLPPGVPGDGKARASAPRGPTRIAQVRIQQHIVIRVPRPDPVRRMSAPMTAPLPPIDWVEKSTDDCVRTDSLSGAAIIRTDSVDLVLSGGRRVRAKLGNECPALDFYSGFYVKPNKDGKVCAKRDSFRSRAGGECRIKAFRALIPGR</sequence>
<dbReference type="EMBL" id="CP042239">
    <property type="protein sequence ID" value="QDX26655.1"/>
    <property type="molecule type" value="Genomic_DNA"/>
</dbReference>
<name>A0A518RGS7_9SPHN</name>
<organism evidence="1 2">
    <name type="scientific">Sphingomonas suaedae</name>
    <dbReference type="NCBI Taxonomy" id="2599297"/>
    <lineage>
        <taxon>Bacteria</taxon>
        <taxon>Pseudomonadati</taxon>
        <taxon>Pseudomonadota</taxon>
        <taxon>Alphaproteobacteria</taxon>
        <taxon>Sphingomonadales</taxon>
        <taxon>Sphingomonadaceae</taxon>
        <taxon>Sphingomonas</taxon>
    </lineage>
</organism>
<evidence type="ECO:0000313" key="1">
    <source>
        <dbReference type="EMBL" id="QDX26655.1"/>
    </source>
</evidence>
<dbReference type="RefSeq" id="WP_145847490.1">
    <property type="nucleotide sequence ID" value="NZ_CP042239.1"/>
</dbReference>
<dbReference type="KEGG" id="ssua:FPZ54_11915"/>
<evidence type="ECO:0000313" key="2">
    <source>
        <dbReference type="Proteomes" id="UP000318055"/>
    </source>
</evidence>
<accession>A0A518RGS7</accession>
<gene>
    <name evidence="1" type="ORF">FPZ54_11915</name>
</gene>
<protein>
    <submittedName>
        <fullName evidence="1">Uncharacterized protein</fullName>
    </submittedName>
</protein>
<proteinExistence type="predicted"/>
<dbReference type="Proteomes" id="UP000318055">
    <property type="component" value="Chromosome"/>
</dbReference>
<keyword evidence="2" id="KW-1185">Reference proteome</keyword>
<dbReference type="AlphaFoldDB" id="A0A518RGS7"/>
<reference evidence="1 2" key="1">
    <citation type="submission" date="2019-07" db="EMBL/GenBank/DDBJ databases">
        <title>Sphingomonas alkalisoli sp. nov., isolated from rhizosphere soil of Suaedae salsa.</title>
        <authorList>
            <person name="Zhang H."/>
            <person name="Xu L."/>
            <person name="Zhang J.-X."/>
            <person name="Sun J.-Q."/>
        </authorList>
    </citation>
    <scope>NUCLEOTIDE SEQUENCE [LARGE SCALE GENOMIC DNA]</scope>
    <source>
        <strain evidence="1 2">XS-10</strain>
    </source>
</reference>